<proteinExistence type="predicted"/>
<name>A0ABR1Z0N4_9PEZI</name>
<reference evidence="2 3" key="1">
    <citation type="submission" date="2024-04" db="EMBL/GenBank/DDBJ databases">
        <title>Phyllosticta paracitricarpa is synonymous to the EU quarantine fungus P. citricarpa based on phylogenomic analyses.</title>
        <authorList>
            <consortium name="Lawrence Berkeley National Laboratory"/>
            <person name="Van Ingen-Buijs V.A."/>
            <person name="Van Westerhoven A.C."/>
            <person name="Haridas S."/>
            <person name="Skiadas P."/>
            <person name="Martin F."/>
            <person name="Groenewald J.Z."/>
            <person name="Crous P.W."/>
            <person name="Seidl M.F."/>
        </authorList>
    </citation>
    <scope>NUCLEOTIDE SEQUENCE [LARGE SCALE GENOMIC DNA]</scope>
    <source>
        <strain evidence="2 3">CBS 123374</strain>
    </source>
</reference>
<keyword evidence="3" id="KW-1185">Reference proteome</keyword>
<gene>
    <name evidence="2" type="ORF">HDK90DRAFT_156826</name>
</gene>
<comment type="caution">
    <text evidence="2">The sequence shown here is derived from an EMBL/GenBank/DDBJ whole genome shotgun (WGS) entry which is preliminary data.</text>
</comment>
<evidence type="ECO:0000313" key="3">
    <source>
        <dbReference type="Proteomes" id="UP001492380"/>
    </source>
</evidence>
<sequence length="176" mass="18941">MARRGASGVVSTLTPGTAVGGNSRPRLLQEPPRLRREAPPTTARCCDAPREQNHTASDVSMIGRSAPLLPAACQHSQYRQRCVPERAACICAAAGDEAQGEQCVVDLVDKGLCRTQLLLRQTRSNCGSPTTSQCISRICGSVDGAMHRLVSRVYLSGLPQAFPTLLTRKPILFLCR</sequence>
<dbReference type="EMBL" id="JBBWRZ010000002">
    <property type="protein sequence ID" value="KAK8244424.1"/>
    <property type="molecule type" value="Genomic_DNA"/>
</dbReference>
<accession>A0ABR1Z0N4</accession>
<protein>
    <submittedName>
        <fullName evidence="2">Uncharacterized protein</fullName>
    </submittedName>
</protein>
<dbReference type="Proteomes" id="UP001492380">
    <property type="component" value="Unassembled WGS sequence"/>
</dbReference>
<organism evidence="2 3">
    <name type="scientific">Phyllosticta capitalensis</name>
    <dbReference type="NCBI Taxonomy" id="121624"/>
    <lineage>
        <taxon>Eukaryota</taxon>
        <taxon>Fungi</taxon>
        <taxon>Dikarya</taxon>
        <taxon>Ascomycota</taxon>
        <taxon>Pezizomycotina</taxon>
        <taxon>Dothideomycetes</taxon>
        <taxon>Dothideomycetes incertae sedis</taxon>
        <taxon>Botryosphaeriales</taxon>
        <taxon>Phyllostictaceae</taxon>
        <taxon>Phyllosticta</taxon>
    </lineage>
</organism>
<evidence type="ECO:0000313" key="2">
    <source>
        <dbReference type="EMBL" id="KAK8244424.1"/>
    </source>
</evidence>
<feature type="region of interest" description="Disordered" evidence="1">
    <location>
        <begin position="1"/>
        <end position="53"/>
    </location>
</feature>
<evidence type="ECO:0000256" key="1">
    <source>
        <dbReference type="SAM" id="MobiDB-lite"/>
    </source>
</evidence>